<dbReference type="InterPro" id="IPR050491">
    <property type="entry name" value="AmpC-like"/>
</dbReference>
<dbReference type="KEGG" id="sphv:F9278_04285"/>
<dbReference type="Proteomes" id="UP000327294">
    <property type="component" value="Chromosome"/>
</dbReference>
<dbReference type="AlphaFoldDB" id="A0A5P8JYE6"/>
<evidence type="ECO:0000313" key="2">
    <source>
        <dbReference type="EMBL" id="QFQ95532.1"/>
    </source>
</evidence>
<dbReference type="RefSeq" id="WP_152167065.1">
    <property type="nucleotide sequence ID" value="NZ_CP045096.1"/>
</dbReference>
<organism evidence="2 3">
    <name type="scientific">Streptomyces phaeolivaceus</name>
    <dbReference type="NCBI Taxonomy" id="2653200"/>
    <lineage>
        <taxon>Bacteria</taxon>
        <taxon>Bacillati</taxon>
        <taxon>Actinomycetota</taxon>
        <taxon>Actinomycetes</taxon>
        <taxon>Kitasatosporales</taxon>
        <taxon>Streptomycetaceae</taxon>
        <taxon>Streptomyces</taxon>
    </lineage>
</organism>
<accession>A0A5P8JYE6</accession>
<dbReference type="InterPro" id="IPR012338">
    <property type="entry name" value="Beta-lactam/transpept-like"/>
</dbReference>
<proteinExistence type="predicted"/>
<feature type="domain" description="Beta-lactamase-related" evidence="1">
    <location>
        <begin position="3"/>
        <end position="161"/>
    </location>
</feature>
<dbReference type="SUPFAM" id="SSF56601">
    <property type="entry name" value="beta-lactamase/transpeptidase-like"/>
    <property type="match status" value="1"/>
</dbReference>
<evidence type="ECO:0000313" key="3">
    <source>
        <dbReference type="Proteomes" id="UP000327294"/>
    </source>
</evidence>
<dbReference type="PANTHER" id="PTHR46825:SF9">
    <property type="entry name" value="BETA-LACTAMASE-RELATED DOMAIN-CONTAINING PROTEIN"/>
    <property type="match status" value="1"/>
</dbReference>
<dbReference type="InterPro" id="IPR001466">
    <property type="entry name" value="Beta-lactam-related"/>
</dbReference>
<evidence type="ECO:0000259" key="1">
    <source>
        <dbReference type="Pfam" id="PF00144"/>
    </source>
</evidence>
<name>A0A5P8JYE6_9ACTN</name>
<keyword evidence="3" id="KW-1185">Reference proteome</keyword>
<dbReference type="Pfam" id="PF00144">
    <property type="entry name" value="Beta-lactamase"/>
    <property type="match status" value="1"/>
</dbReference>
<dbReference type="EMBL" id="CP045096">
    <property type="protein sequence ID" value="QFQ95532.1"/>
    <property type="molecule type" value="Genomic_DNA"/>
</dbReference>
<dbReference type="PANTHER" id="PTHR46825">
    <property type="entry name" value="D-ALANYL-D-ALANINE-CARBOXYPEPTIDASE/ENDOPEPTIDASE AMPH"/>
    <property type="match status" value="1"/>
</dbReference>
<gene>
    <name evidence="2" type="ORF">F9278_04285</name>
</gene>
<dbReference type="Gene3D" id="3.40.710.10">
    <property type="entry name" value="DD-peptidase/beta-lactamase superfamily"/>
    <property type="match status" value="1"/>
</dbReference>
<reference evidence="2 3" key="1">
    <citation type="submission" date="2019-10" db="EMBL/GenBank/DDBJ databases">
        <title>Streptomyces sp. strain GY16 isolated from leaves of Broussonetia papyrifera.</title>
        <authorList>
            <person name="Mo P."/>
        </authorList>
    </citation>
    <scope>NUCLEOTIDE SEQUENCE [LARGE SCALE GENOMIC DNA]</scope>
    <source>
        <strain evidence="2 3">GY16</strain>
    </source>
</reference>
<protein>
    <submittedName>
        <fullName evidence="2">Beta-lactamase family protein</fullName>
    </submittedName>
</protein>
<sequence length="211" mass="23197">MAGSGFSYSNLGYSLLAAVVEIASGMDYEHFLARRILAPAGMRNTGYVLPRWDTSRIAVEYDEHGVSQGRPLDHPWAPDGPYWNLRGNGGLLSTARDMFLFHRALTDDTLLDREARAQMFKAHVPTGLPGYDGYACGYGWIVMPGGSLATHSGGNDWSYGVNVHAVRGDLMVFWAGNQAVQEGRWDLREVARPLTLDLIGQLRAGRADRSP</sequence>